<dbReference type="EMBL" id="BBNT01000013">
    <property type="protein sequence ID" value="GAL76589.1"/>
    <property type="molecule type" value="Genomic_DNA"/>
</dbReference>
<dbReference type="Pfam" id="PF13650">
    <property type="entry name" value="Asp_protease_2"/>
    <property type="match status" value="1"/>
</dbReference>
<evidence type="ECO:0008006" key="3">
    <source>
        <dbReference type="Google" id="ProtNLM"/>
    </source>
</evidence>
<comment type="caution">
    <text evidence="1">The sequence shown here is derived from an EMBL/GenBank/DDBJ whole genome shotgun (WGS) entry which is preliminary data.</text>
</comment>
<sequence length="172" mass="19291">MIMKKLVYLILILTIIGCNSLSKTLNGGKVAKDDYMETIKFNYDYNFALIDVVINQKTYTFLVDTGAPTVISNQIYKDLNINPANSTNVTDSQGQSNNQEVVIIPEVRIGNLIYNDIGAIVADLRDVFEFNCMGIDGIIGANQMAKSFWKFDYQNHEITITDQLANFDITSL</sequence>
<accession>A0A090WMG7</accession>
<evidence type="ECO:0000313" key="2">
    <source>
        <dbReference type="Proteomes" id="UP000029647"/>
    </source>
</evidence>
<dbReference type="SUPFAM" id="SSF50630">
    <property type="entry name" value="Acid proteases"/>
    <property type="match status" value="1"/>
</dbReference>
<protein>
    <recommendedName>
        <fullName evidence="3">Peptidase A2 domain-containing protein</fullName>
    </recommendedName>
</protein>
<name>A0A090WMG7_NONUL</name>
<gene>
    <name evidence="1" type="ORF">JCM19275_1737</name>
</gene>
<dbReference type="Gene3D" id="2.40.70.10">
    <property type="entry name" value="Acid Proteases"/>
    <property type="match status" value="1"/>
</dbReference>
<dbReference type="Proteomes" id="UP000029647">
    <property type="component" value="Unassembled WGS sequence"/>
</dbReference>
<dbReference type="InterPro" id="IPR021109">
    <property type="entry name" value="Peptidase_aspartic_dom_sf"/>
</dbReference>
<dbReference type="PROSITE" id="PS51257">
    <property type="entry name" value="PROKAR_LIPOPROTEIN"/>
    <property type="match status" value="1"/>
</dbReference>
<organism evidence="1 2">
    <name type="scientific">Nonlabens ulvanivorans</name>
    <name type="common">Persicivirga ulvanivorans</name>
    <dbReference type="NCBI Taxonomy" id="906888"/>
    <lineage>
        <taxon>Bacteria</taxon>
        <taxon>Pseudomonadati</taxon>
        <taxon>Bacteroidota</taxon>
        <taxon>Flavobacteriia</taxon>
        <taxon>Flavobacteriales</taxon>
        <taxon>Flavobacteriaceae</taxon>
        <taxon>Nonlabens</taxon>
    </lineage>
</organism>
<dbReference type="InterPro" id="IPR034122">
    <property type="entry name" value="Retropepsin-like_bacterial"/>
</dbReference>
<reference evidence="1 2" key="1">
    <citation type="journal article" date="2014" name="Genome Announc.">
        <title>Draft Genome Sequences of Marine Flavobacterium Nonlabens Strains NR17, NR24, NR27, NR32, NR33, and Ara13.</title>
        <authorList>
            <person name="Nakanishi M."/>
            <person name="Meirelles P."/>
            <person name="Suzuki R."/>
            <person name="Takatani N."/>
            <person name="Mino S."/>
            <person name="Suda W."/>
            <person name="Oshima K."/>
            <person name="Hattori M."/>
            <person name="Ohkuma M."/>
            <person name="Hosokawa M."/>
            <person name="Miyashita K."/>
            <person name="Thompson F.L."/>
            <person name="Niwa A."/>
            <person name="Sawabe T."/>
            <person name="Sawabe T."/>
        </authorList>
    </citation>
    <scope>NUCLEOTIDE SEQUENCE [LARGE SCALE GENOMIC DNA]</scope>
    <source>
        <strain evidence="2">JCM19275</strain>
    </source>
</reference>
<proteinExistence type="predicted"/>
<evidence type="ECO:0000313" key="1">
    <source>
        <dbReference type="EMBL" id="GAL76589.1"/>
    </source>
</evidence>
<dbReference type="CDD" id="cd05483">
    <property type="entry name" value="retropepsin_like_bacteria"/>
    <property type="match status" value="1"/>
</dbReference>
<dbReference type="AlphaFoldDB" id="A0A090WMG7"/>